<keyword evidence="2" id="KW-0175">Coiled coil</keyword>
<comment type="similarity">
    <text evidence="1">Belongs to the phD/YefM antitoxin family.</text>
</comment>
<dbReference type="Proteomes" id="UP000078516">
    <property type="component" value="Unassembled WGS sequence"/>
</dbReference>
<evidence type="ECO:0000256" key="1">
    <source>
        <dbReference type="ARBA" id="ARBA00009981"/>
    </source>
</evidence>
<dbReference type="EMBL" id="LWMN01000013">
    <property type="protein sequence ID" value="OAQ55469.1"/>
    <property type="molecule type" value="Genomic_DNA"/>
</dbReference>
<dbReference type="SUPFAM" id="SSF143120">
    <property type="entry name" value="YefM-like"/>
    <property type="match status" value="1"/>
</dbReference>
<sequence length="198" mass="22023">MELKKLEVPTSSITEVKRSPMDVFAQAREAGTGVYIFNREKVAGVMLTQEQYEALVQELDDLREQKVANKQQMSEMIAEVKPSFETTAATTNEPPVTSAVAGMEELVETLQKVLITGMPIVAKNLDERMVSLGFITKKTGFGGVVAMLDELNETGKISYQLRKRQQDQSVIAEIIGEQEANSPVFDKLLIKKIYIHEG</sequence>
<evidence type="ECO:0000313" key="3">
    <source>
        <dbReference type="EMBL" id="OAQ55469.1"/>
    </source>
</evidence>
<evidence type="ECO:0000313" key="4">
    <source>
        <dbReference type="Proteomes" id="UP000078516"/>
    </source>
</evidence>
<evidence type="ECO:0000256" key="2">
    <source>
        <dbReference type="SAM" id="Coils"/>
    </source>
</evidence>
<accession>A0A179ERF9</accession>
<dbReference type="InterPro" id="IPR036165">
    <property type="entry name" value="YefM-like_sf"/>
</dbReference>
<reference evidence="3 4" key="1">
    <citation type="submission" date="2016-04" db="EMBL/GenBank/DDBJ databases">
        <title>Draft genome of an Enterococcus thailandicus strain isolated from bovine feces.</title>
        <authorList>
            <person name="Beukers A.G."/>
            <person name="Zaheer R."/>
            <person name="Goji N."/>
            <person name="Cook S.R."/>
            <person name="Amoako K."/>
            <person name="Chaves A.V."/>
            <person name="Ward M.P."/>
            <person name="Mcallister T.A."/>
        </authorList>
    </citation>
    <scope>NUCLEOTIDE SEQUENCE [LARGE SCALE GENOMIC DNA]</scope>
    <source>
        <strain evidence="3 4">F0711D 46</strain>
    </source>
</reference>
<protein>
    <submittedName>
        <fullName evidence="3">Prevent-host-death protein</fullName>
    </submittedName>
</protein>
<organism evidence="3 4">
    <name type="scientific">Enterococcus thailandicus</name>
    <dbReference type="NCBI Taxonomy" id="417368"/>
    <lineage>
        <taxon>Bacteria</taxon>
        <taxon>Bacillati</taxon>
        <taxon>Bacillota</taxon>
        <taxon>Bacilli</taxon>
        <taxon>Lactobacillales</taxon>
        <taxon>Enterococcaceae</taxon>
        <taxon>Enterococcus</taxon>
    </lineage>
</organism>
<gene>
    <name evidence="3" type="ORF">A6E74_08225</name>
</gene>
<comment type="caution">
    <text evidence="3">The sequence shown here is derived from an EMBL/GenBank/DDBJ whole genome shotgun (WGS) entry which is preliminary data.</text>
</comment>
<feature type="coiled-coil region" evidence="2">
    <location>
        <begin position="45"/>
        <end position="79"/>
    </location>
</feature>
<keyword evidence="4" id="KW-1185">Reference proteome</keyword>
<dbReference type="AlphaFoldDB" id="A0A179ERF9"/>
<name>A0A179ERF9_ENTTH</name>
<proteinExistence type="inferred from homology"/>
<dbReference type="RefSeq" id="WP_067483967.1">
    <property type="nucleotide sequence ID" value="NZ_BSWU01000007.1"/>
</dbReference>